<protein>
    <submittedName>
        <fullName evidence="1">Uncharacterized protein</fullName>
    </submittedName>
</protein>
<dbReference type="AlphaFoldDB" id="A0ABD1XUF0"/>
<dbReference type="EMBL" id="JBHFFA010000007">
    <property type="protein sequence ID" value="KAL2611536.1"/>
    <property type="molecule type" value="Genomic_DNA"/>
</dbReference>
<keyword evidence="2" id="KW-1185">Reference proteome</keyword>
<reference evidence="1 2" key="1">
    <citation type="submission" date="2024-09" db="EMBL/GenBank/DDBJ databases">
        <title>Chromosome-scale assembly of Riccia fluitans.</title>
        <authorList>
            <person name="Paukszto L."/>
            <person name="Sawicki J."/>
            <person name="Karawczyk K."/>
            <person name="Piernik-Szablinska J."/>
            <person name="Szczecinska M."/>
            <person name="Mazdziarz M."/>
        </authorList>
    </citation>
    <scope>NUCLEOTIDE SEQUENCE [LARGE SCALE GENOMIC DNA]</scope>
    <source>
        <strain evidence="1">Rf_01</strain>
        <tissue evidence="1">Aerial parts of the thallus</tissue>
    </source>
</reference>
<proteinExistence type="predicted"/>
<sequence length="86" mass="10024">MLKSSTSPSPWPALAMVRQWWRTFTATKIQCGDRIDLVEQISVMAMVLYKEEEDEVVYDNVLLTAVDAVVSRRLRRTPQHARHEHQ</sequence>
<gene>
    <name evidence="1" type="ORF">R1flu_023228</name>
</gene>
<evidence type="ECO:0000313" key="2">
    <source>
        <dbReference type="Proteomes" id="UP001605036"/>
    </source>
</evidence>
<evidence type="ECO:0000313" key="1">
    <source>
        <dbReference type="EMBL" id="KAL2611536.1"/>
    </source>
</evidence>
<dbReference type="Proteomes" id="UP001605036">
    <property type="component" value="Unassembled WGS sequence"/>
</dbReference>
<accession>A0ABD1XUF0</accession>
<comment type="caution">
    <text evidence="1">The sequence shown here is derived from an EMBL/GenBank/DDBJ whole genome shotgun (WGS) entry which is preliminary data.</text>
</comment>
<name>A0ABD1XUF0_9MARC</name>
<organism evidence="1 2">
    <name type="scientific">Riccia fluitans</name>
    <dbReference type="NCBI Taxonomy" id="41844"/>
    <lineage>
        <taxon>Eukaryota</taxon>
        <taxon>Viridiplantae</taxon>
        <taxon>Streptophyta</taxon>
        <taxon>Embryophyta</taxon>
        <taxon>Marchantiophyta</taxon>
        <taxon>Marchantiopsida</taxon>
        <taxon>Marchantiidae</taxon>
        <taxon>Marchantiales</taxon>
        <taxon>Ricciaceae</taxon>
        <taxon>Riccia</taxon>
    </lineage>
</organism>